<sequence length="71" mass="7756">MVDEIDEIVKFSRLLGSDKNLVLHGGGNTSVKVKERDHTGKEIDVLRVKGSGSDLASIERTGFTGLRMNDI</sequence>
<gene>
    <name evidence="1" type="ORF">B1A_21425</name>
</gene>
<reference evidence="1" key="2">
    <citation type="journal article" date="2014" name="ISME J.">
        <title>Microbial stratification in low pH oxic and suboxic macroscopic growths along an acid mine drainage.</title>
        <authorList>
            <person name="Mendez-Garcia C."/>
            <person name="Mesa V."/>
            <person name="Sprenger R.R."/>
            <person name="Richter M."/>
            <person name="Diez M.S."/>
            <person name="Solano J."/>
            <person name="Bargiela R."/>
            <person name="Golyshina O.V."/>
            <person name="Manteca A."/>
            <person name="Ramos J.L."/>
            <person name="Gallego J.R."/>
            <person name="Llorente I."/>
            <person name="Martins Dos Santos V.A."/>
            <person name="Jensen O.N."/>
            <person name="Pelaez A.I."/>
            <person name="Sanchez J."/>
            <person name="Ferrer M."/>
        </authorList>
    </citation>
    <scope>NUCLEOTIDE SEQUENCE</scope>
</reference>
<protein>
    <submittedName>
        <fullName evidence="1">Short chain dehydrogenase</fullName>
    </submittedName>
</protein>
<comment type="caution">
    <text evidence="1">The sequence shown here is derived from an EMBL/GenBank/DDBJ whole genome shotgun (WGS) entry which is preliminary data.</text>
</comment>
<dbReference type="EMBL" id="AUZX01015834">
    <property type="protein sequence ID" value="EQD28010.1"/>
    <property type="molecule type" value="Genomic_DNA"/>
</dbReference>
<dbReference type="InterPro" id="IPR036409">
    <property type="entry name" value="Aldolase_II/adducin_N_sf"/>
</dbReference>
<reference evidence="1" key="1">
    <citation type="submission" date="2013-08" db="EMBL/GenBank/DDBJ databases">
        <authorList>
            <person name="Mendez C."/>
            <person name="Richter M."/>
            <person name="Ferrer M."/>
            <person name="Sanchez J."/>
        </authorList>
    </citation>
    <scope>NUCLEOTIDE SEQUENCE</scope>
</reference>
<dbReference type="SUPFAM" id="SSF53639">
    <property type="entry name" value="AraD/HMP-PK domain-like"/>
    <property type="match status" value="1"/>
</dbReference>
<evidence type="ECO:0000313" key="1">
    <source>
        <dbReference type="EMBL" id="EQD28010.1"/>
    </source>
</evidence>
<name>T0ZDV8_9ZZZZ</name>
<organism evidence="1">
    <name type="scientific">mine drainage metagenome</name>
    <dbReference type="NCBI Taxonomy" id="410659"/>
    <lineage>
        <taxon>unclassified sequences</taxon>
        <taxon>metagenomes</taxon>
        <taxon>ecological metagenomes</taxon>
    </lineage>
</organism>
<dbReference type="AlphaFoldDB" id="T0ZDV8"/>
<proteinExistence type="predicted"/>
<accession>T0ZDV8</accession>
<dbReference type="Gene3D" id="3.40.225.10">
    <property type="entry name" value="Class II aldolase/adducin N-terminal domain"/>
    <property type="match status" value="1"/>
</dbReference>
<feature type="non-terminal residue" evidence="1">
    <location>
        <position position="71"/>
    </location>
</feature>